<comment type="caution">
    <text evidence="1">The sequence shown here is derived from an EMBL/GenBank/DDBJ whole genome shotgun (WGS) entry which is preliminary data.</text>
</comment>
<proteinExistence type="predicted"/>
<dbReference type="Proteomes" id="UP000003793">
    <property type="component" value="Unassembled WGS sequence"/>
</dbReference>
<sequence length="100" mass="12155">MDWESYRTDIEAIKLAVNECERLGVDKEELLIISIYRLYEFYKTEDDRVYLLGALLHLKAYLELGMEYEKNRKIFSLILDNYGVCYQDIFRELRKWSEKI</sequence>
<accession>C0BB59</accession>
<reference evidence="1 2" key="1">
    <citation type="submission" date="2009-02" db="EMBL/GenBank/DDBJ databases">
        <authorList>
            <person name="Fulton L."/>
            <person name="Clifton S."/>
            <person name="Fulton B."/>
            <person name="Xu J."/>
            <person name="Minx P."/>
            <person name="Pepin K.H."/>
            <person name="Johnson M."/>
            <person name="Bhonagiri V."/>
            <person name="Nash W.E."/>
            <person name="Mardis E.R."/>
            <person name="Wilson R.K."/>
        </authorList>
    </citation>
    <scope>NUCLEOTIDE SEQUENCE [LARGE SCALE GENOMIC DNA]</scope>
    <source>
        <strain evidence="1 2">ATCC 27758</strain>
    </source>
</reference>
<dbReference type="AlphaFoldDB" id="C0BB59"/>
<reference evidence="1 2" key="2">
    <citation type="submission" date="2009-03" db="EMBL/GenBank/DDBJ databases">
        <title>Draft genome sequence of Coprococcus comes (ATCC 27758).</title>
        <authorList>
            <person name="Sudarsanam P."/>
            <person name="Ley R."/>
            <person name="Guruge J."/>
            <person name="Turnbaugh P.J."/>
            <person name="Mahowald M."/>
            <person name="Liep D."/>
            <person name="Gordon J."/>
        </authorList>
    </citation>
    <scope>NUCLEOTIDE SEQUENCE [LARGE SCALE GENOMIC DNA]</scope>
    <source>
        <strain evidence="1 2">ATCC 27758</strain>
    </source>
</reference>
<evidence type="ECO:0000313" key="1">
    <source>
        <dbReference type="EMBL" id="EEG89333.1"/>
    </source>
</evidence>
<protein>
    <submittedName>
        <fullName evidence="1">Uncharacterized protein</fullName>
    </submittedName>
</protein>
<name>C0BB59_9FIRM</name>
<organism evidence="1 2">
    <name type="scientific">Coprococcus comes ATCC 27758</name>
    <dbReference type="NCBI Taxonomy" id="470146"/>
    <lineage>
        <taxon>Bacteria</taxon>
        <taxon>Bacillati</taxon>
        <taxon>Bacillota</taxon>
        <taxon>Clostridia</taxon>
        <taxon>Lachnospirales</taxon>
        <taxon>Lachnospiraceae</taxon>
        <taxon>Coprococcus</taxon>
    </lineage>
</organism>
<dbReference type="HOGENOM" id="CLU_2301007_0_0_9"/>
<evidence type="ECO:0000313" key="2">
    <source>
        <dbReference type="Proteomes" id="UP000003793"/>
    </source>
</evidence>
<gene>
    <name evidence="1" type="ORF">COPCOM_02315</name>
</gene>
<dbReference type="EMBL" id="ABVR01000041">
    <property type="protein sequence ID" value="EEG89333.1"/>
    <property type="molecule type" value="Genomic_DNA"/>
</dbReference>